<organism evidence="3 4">
    <name type="scientific">Listeria newyorkensis</name>
    <dbReference type="NCBI Taxonomy" id="1497681"/>
    <lineage>
        <taxon>Bacteria</taxon>
        <taxon>Bacillati</taxon>
        <taxon>Bacillota</taxon>
        <taxon>Bacilli</taxon>
        <taxon>Bacillales</taxon>
        <taxon>Listeriaceae</taxon>
        <taxon>Listeria</taxon>
    </lineage>
</organism>
<keyword evidence="1" id="KW-0010">Activator</keyword>
<accession>A0A841YWL2</accession>
<dbReference type="SUPFAM" id="SSF46785">
    <property type="entry name" value="Winged helix' DNA-binding domain"/>
    <property type="match status" value="1"/>
</dbReference>
<evidence type="ECO:0000313" key="4">
    <source>
        <dbReference type="Proteomes" id="UP000569903"/>
    </source>
</evidence>
<comment type="caution">
    <text evidence="3">The sequence shown here is derived from an EMBL/GenBank/DDBJ whole genome shotgun (WGS) entry which is preliminary data.</text>
</comment>
<dbReference type="Gene3D" id="2.60.120.10">
    <property type="entry name" value="Jelly Rolls"/>
    <property type="match status" value="1"/>
</dbReference>
<sequence>MHINKTTSQILSLLKTAPDFHNNCIQEHLQTGSTIPVSHLSQNLYLIESGFLSCLRDIGTDEYLHIILQAGDFLYLLSDDEETPEIMACEALTDVTYWKIDISFFKKMIQQKDSDNAIFTAHSNKSRKNIENHFLLDRMHPEERIYFTLLTLMRLGSPVESNTVQLPAFVNHQKIAEYALTPLDYTTDILNQLQENQLLEKNGTITDVAAFNAILESKNILTLENSLQ</sequence>
<evidence type="ECO:0000256" key="1">
    <source>
        <dbReference type="ARBA" id="ARBA00023159"/>
    </source>
</evidence>
<evidence type="ECO:0000313" key="3">
    <source>
        <dbReference type="EMBL" id="MBC1457678.1"/>
    </source>
</evidence>
<dbReference type="InterPro" id="IPR036390">
    <property type="entry name" value="WH_DNA-bd_sf"/>
</dbReference>
<dbReference type="EMBL" id="JAARQN010000005">
    <property type="protein sequence ID" value="MBC1457678.1"/>
    <property type="molecule type" value="Genomic_DNA"/>
</dbReference>
<dbReference type="Proteomes" id="UP000569903">
    <property type="component" value="Unassembled WGS sequence"/>
</dbReference>
<dbReference type="InterPro" id="IPR014710">
    <property type="entry name" value="RmlC-like_jellyroll"/>
</dbReference>
<name>A0A841YWL2_9LIST</name>
<reference evidence="3 4" key="1">
    <citation type="submission" date="2020-03" db="EMBL/GenBank/DDBJ databases">
        <title>Soil Listeria distribution.</title>
        <authorList>
            <person name="Liao J."/>
            <person name="Wiedmann M."/>
        </authorList>
    </citation>
    <scope>NUCLEOTIDE SEQUENCE [LARGE SCALE GENOMIC DNA]</scope>
    <source>
        <strain evidence="3 4">FSL L7-1614</strain>
    </source>
</reference>
<dbReference type="PROSITE" id="PS50042">
    <property type="entry name" value="CNMP_BINDING_3"/>
    <property type="match status" value="1"/>
</dbReference>
<dbReference type="AlphaFoldDB" id="A0A841YWL2"/>
<dbReference type="InterPro" id="IPR000595">
    <property type="entry name" value="cNMP-bd_dom"/>
</dbReference>
<proteinExistence type="predicted"/>
<dbReference type="RefSeq" id="WP_185388948.1">
    <property type="nucleotide sequence ID" value="NZ_JAARQN010000005.1"/>
</dbReference>
<gene>
    <name evidence="3" type="ORF">HB850_07905</name>
</gene>
<dbReference type="InterPro" id="IPR018490">
    <property type="entry name" value="cNMP-bd_dom_sf"/>
</dbReference>
<evidence type="ECO:0000259" key="2">
    <source>
        <dbReference type="PROSITE" id="PS50042"/>
    </source>
</evidence>
<dbReference type="SUPFAM" id="SSF51206">
    <property type="entry name" value="cAMP-binding domain-like"/>
    <property type="match status" value="1"/>
</dbReference>
<protein>
    <submittedName>
        <fullName evidence="3">Crp/Fnr family transcriptional regulator</fullName>
    </submittedName>
</protein>
<feature type="domain" description="Cyclic nucleotide-binding" evidence="2">
    <location>
        <begin position="42"/>
        <end position="109"/>
    </location>
</feature>